<reference evidence="2" key="1">
    <citation type="submission" date="2020-06" db="EMBL/GenBank/DDBJ databases">
        <authorList>
            <consortium name="Plant Systems Biology data submission"/>
        </authorList>
    </citation>
    <scope>NUCLEOTIDE SEQUENCE</scope>
    <source>
        <strain evidence="2">D6</strain>
    </source>
</reference>
<gene>
    <name evidence="2" type="ORF">SEMRO_33_G021251.1</name>
</gene>
<sequence>MASAAPSESSAAPSQSSAAPSMASAAPSESSAAPSMASAAPSESSASPSSSKGRRFLQASTSTRSSSTKSHRSIDQTSKRNSAPISSSPRAACDSKQQDMKCEQGSTRLAENRSTDLATCQQLCVQTDGCNYYSFAESGEHAGVCMGCGSTSNAVFHENFVFYPVGCSY</sequence>
<feature type="compositionally biased region" description="Polar residues" evidence="1">
    <location>
        <begin position="79"/>
        <end position="89"/>
    </location>
</feature>
<dbReference type="AlphaFoldDB" id="A0A9N8H3T0"/>
<evidence type="ECO:0000313" key="3">
    <source>
        <dbReference type="Proteomes" id="UP001153069"/>
    </source>
</evidence>
<protein>
    <submittedName>
        <fullName evidence="2">Uncharacterized protein</fullName>
    </submittedName>
</protein>
<feature type="region of interest" description="Disordered" evidence="1">
    <location>
        <begin position="1"/>
        <end position="107"/>
    </location>
</feature>
<feature type="compositionally biased region" description="Low complexity" evidence="1">
    <location>
        <begin position="1"/>
        <end position="51"/>
    </location>
</feature>
<dbReference type="EMBL" id="CAICTM010000033">
    <property type="protein sequence ID" value="CAB9498190.1"/>
    <property type="molecule type" value="Genomic_DNA"/>
</dbReference>
<keyword evidence="3" id="KW-1185">Reference proteome</keyword>
<name>A0A9N8H3T0_9STRA</name>
<evidence type="ECO:0000256" key="1">
    <source>
        <dbReference type="SAM" id="MobiDB-lite"/>
    </source>
</evidence>
<comment type="caution">
    <text evidence="2">The sequence shown here is derived from an EMBL/GenBank/DDBJ whole genome shotgun (WGS) entry which is preliminary data.</text>
</comment>
<evidence type="ECO:0000313" key="2">
    <source>
        <dbReference type="EMBL" id="CAB9498190.1"/>
    </source>
</evidence>
<dbReference type="Proteomes" id="UP001153069">
    <property type="component" value="Unassembled WGS sequence"/>
</dbReference>
<accession>A0A9N8H3T0</accession>
<organism evidence="2 3">
    <name type="scientific">Seminavis robusta</name>
    <dbReference type="NCBI Taxonomy" id="568900"/>
    <lineage>
        <taxon>Eukaryota</taxon>
        <taxon>Sar</taxon>
        <taxon>Stramenopiles</taxon>
        <taxon>Ochrophyta</taxon>
        <taxon>Bacillariophyta</taxon>
        <taxon>Bacillariophyceae</taxon>
        <taxon>Bacillariophycidae</taxon>
        <taxon>Naviculales</taxon>
        <taxon>Naviculaceae</taxon>
        <taxon>Seminavis</taxon>
    </lineage>
</organism>
<proteinExistence type="predicted"/>